<dbReference type="PANTHER" id="PTHR35891:SF2">
    <property type="entry name" value="THIOL:DISULFIDE INTERCHANGE PROTEIN DSBA"/>
    <property type="match status" value="1"/>
</dbReference>
<evidence type="ECO:0000313" key="10">
    <source>
        <dbReference type="Proteomes" id="UP000288212"/>
    </source>
</evidence>
<evidence type="ECO:0000256" key="7">
    <source>
        <dbReference type="SAM" id="SignalP"/>
    </source>
</evidence>
<evidence type="ECO:0000256" key="5">
    <source>
        <dbReference type="PIRNR" id="PIRNR001488"/>
    </source>
</evidence>
<evidence type="ECO:0000256" key="6">
    <source>
        <dbReference type="PIRSR" id="PIRSR001488-1"/>
    </source>
</evidence>
<reference evidence="9 10" key="1">
    <citation type="journal article" date="2011" name="Front. Microbiol.">
        <title>Genomic signatures of strain selection and enhancement in Bacillus atrophaeus var. globigii, a historical biowarfare simulant.</title>
        <authorList>
            <person name="Gibbons H.S."/>
            <person name="Broomall S.M."/>
            <person name="McNew L.A."/>
            <person name="Daligault H."/>
            <person name="Chapman C."/>
            <person name="Bruce D."/>
            <person name="Karavis M."/>
            <person name="Krepps M."/>
            <person name="McGregor P.A."/>
            <person name="Hong C."/>
            <person name="Park K.H."/>
            <person name="Akmal A."/>
            <person name="Feldman A."/>
            <person name="Lin J.S."/>
            <person name="Chang W.E."/>
            <person name="Higgs B.W."/>
            <person name="Demirev P."/>
            <person name="Lindquist J."/>
            <person name="Liem A."/>
            <person name="Fochler E."/>
            <person name="Read T.D."/>
            <person name="Tapia R."/>
            <person name="Johnson S."/>
            <person name="Bishop-Lilly K.A."/>
            <person name="Detter C."/>
            <person name="Han C."/>
            <person name="Sozhamannan S."/>
            <person name="Rosenzweig C.N."/>
            <person name="Skowronski E.W."/>
        </authorList>
    </citation>
    <scope>NUCLEOTIDE SEQUENCE [LARGE SCALE GENOMIC DNA]</scope>
    <source>
        <strain evidence="9 10">AK5</strain>
    </source>
</reference>
<evidence type="ECO:0000256" key="3">
    <source>
        <dbReference type="ARBA" id="ARBA00023157"/>
    </source>
</evidence>
<name>A0A432VRX0_9GAMM</name>
<feature type="domain" description="DSBA-like thioredoxin" evidence="8">
    <location>
        <begin position="80"/>
        <end position="184"/>
    </location>
</feature>
<comment type="caution">
    <text evidence="9">The sequence shown here is derived from an EMBL/GenBank/DDBJ whole genome shotgun (WGS) entry which is preliminary data.</text>
</comment>
<dbReference type="Proteomes" id="UP000288212">
    <property type="component" value="Unassembled WGS sequence"/>
</dbReference>
<dbReference type="PIRSF" id="PIRSF001488">
    <property type="entry name" value="Tdi_protein"/>
    <property type="match status" value="1"/>
</dbReference>
<accession>A0A432VRX0</accession>
<dbReference type="GO" id="GO:0016853">
    <property type="term" value="F:isomerase activity"/>
    <property type="evidence" value="ECO:0007669"/>
    <property type="project" value="UniProtKB-KW"/>
</dbReference>
<comment type="subcellular location">
    <subcellularLocation>
        <location evidence="5">Periplasm</location>
    </subcellularLocation>
</comment>
<gene>
    <name evidence="9" type="ORF">CWE06_08660</name>
</gene>
<comment type="similarity">
    <text evidence="1">Belongs to the thioredoxin family. DsbA subfamily.</text>
</comment>
<evidence type="ECO:0000313" key="9">
    <source>
        <dbReference type="EMBL" id="RUO19101.1"/>
    </source>
</evidence>
<feature type="signal peptide" evidence="7">
    <location>
        <begin position="1"/>
        <end position="24"/>
    </location>
</feature>
<keyword evidence="5" id="KW-0574">Periplasm</keyword>
<protein>
    <recommendedName>
        <fullName evidence="5">Thiol:disulfide interchange protein</fullName>
    </recommendedName>
</protein>
<keyword evidence="4" id="KW-0676">Redox-active center</keyword>
<dbReference type="GO" id="GO:0042597">
    <property type="term" value="C:periplasmic space"/>
    <property type="evidence" value="ECO:0007669"/>
    <property type="project" value="UniProtKB-SubCell"/>
</dbReference>
<dbReference type="PANTHER" id="PTHR35891">
    <property type="entry name" value="THIOL:DISULFIDE INTERCHANGE PROTEIN DSBA"/>
    <property type="match status" value="1"/>
</dbReference>
<dbReference type="GO" id="GO:0016491">
    <property type="term" value="F:oxidoreductase activity"/>
    <property type="evidence" value="ECO:0007669"/>
    <property type="project" value="InterPro"/>
</dbReference>
<dbReference type="Pfam" id="PF01323">
    <property type="entry name" value="DSBA"/>
    <property type="match status" value="1"/>
</dbReference>
<evidence type="ECO:0000259" key="8">
    <source>
        <dbReference type="Pfam" id="PF01323"/>
    </source>
</evidence>
<organism evidence="9 10">
    <name type="scientific">Aliidiomarina haloalkalitolerans</name>
    <dbReference type="NCBI Taxonomy" id="859059"/>
    <lineage>
        <taxon>Bacteria</taxon>
        <taxon>Pseudomonadati</taxon>
        <taxon>Pseudomonadota</taxon>
        <taxon>Gammaproteobacteria</taxon>
        <taxon>Alteromonadales</taxon>
        <taxon>Idiomarinaceae</taxon>
        <taxon>Aliidiomarina</taxon>
    </lineage>
</organism>
<dbReference type="EMBL" id="PIPI01000006">
    <property type="protein sequence ID" value="RUO19101.1"/>
    <property type="molecule type" value="Genomic_DNA"/>
</dbReference>
<keyword evidence="9" id="KW-0413">Isomerase</keyword>
<dbReference type="InterPro" id="IPR036249">
    <property type="entry name" value="Thioredoxin-like_sf"/>
</dbReference>
<dbReference type="InterPro" id="IPR023205">
    <property type="entry name" value="DsbA/DsbL"/>
</dbReference>
<keyword evidence="10" id="KW-1185">Reference proteome</keyword>
<dbReference type="SUPFAM" id="SSF52833">
    <property type="entry name" value="Thioredoxin-like"/>
    <property type="match status" value="1"/>
</dbReference>
<feature type="disulfide bond" description="Redox-active" evidence="6">
    <location>
        <begin position="54"/>
        <end position="57"/>
    </location>
</feature>
<dbReference type="CDD" id="cd03019">
    <property type="entry name" value="DsbA_DsbA"/>
    <property type="match status" value="1"/>
</dbReference>
<dbReference type="InterPro" id="IPR001853">
    <property type="entry name" value="DSBA-like_thioredoxin_dom"/>
</dbReference>
<sequence>MLNMKKWLIALASAAVMAFSPVSAQNFQEGVHYRVIGDTPSSSPEIIDFFSLYCNACYHFAGFSDMLKAEFGDAFKKHHVNSVVPNATMRDNIQRIHATSIVLGIEEQFVERVFQRHFVRNSFVNTVADAKQIMLDLGVEEAAFDRAFNSFAVTSLSNRMRALQQQFGVSATPTYVVNRKYQMLQSGFQNSSNFYEEYMALAKYLMAKKD</sequence>
<keyword evidence="3 5" id="KW-1015">Disulfide bond</keyword>
<evidence type="ECO:0000256" key="1">
    <source>
        <dbReference type="ARBA" id="ARBA00005791"/>
    </source>
</evidence>
<feature type="chain" id="PRO_5019139790" description="Thiol:disulfide interchange protein" evidence="7">
    <location>
        <begin position="25"/>
        <end position="210"/>
    </location>
</feature>
<evidence type="ECO:0000256" key="4">
    <source>
        <dbReference type="ARBA" id="ARBA00023284"/>
    </source>
</evidence>
<dbReference type="InterPro" id="IPR050824">
    <property type="entry name" value="Thiol_disulfide_DsbA"/>
</dbReference>
<evidence type="ECO:0000256" key="2">
    <source>
        <dbReference type="ARBA" id="ARBA00022729"/>
    </source>
</evidence>
<dbReference type="AlphaFoldDB" id="A0A432VRX0"/>
<dbReference type="Gene3D" id="3.40.30.10">
    <property type="entry name" value="Glutaredoxin"/>
    <property type="match status" value="1"/>
</dbReference>
<keyword evidence="2 7" id="KW-0732">Signal</keyword>
<proteinExistence type="inferred from homology"/>